<evidence type="ECO:0000313" key="3">
    <source>
        <dbReference type="Proteomes" id="UP000318821"/>
    </source>
</evidence>
<comment type="caution">
    <text evidence="2">The sequence shown here is derived from an EMBL/GenBank/DDBJ whole genome shotgun (WGS) entry which is preliminary data.</text>
</comment>
<feature type="region of interest" description="Disordered" evidence="1">
    <location>
        <begin position="78"/>
        <end position="114"/>
    </location>
</feature>
<gene>
    <name evidence="2" type="ORF">CGC20_39620</name>
</gene>
<dbReference type="Proteomes" id="UP000318821">
    <property type="component" value="Unassembled WGS sequence"/>
</dbReference>
<dbReference type="AlphaFoldDB" id="A0A504Y331"/>
<reference evidence="3" key="1">
    <citation type="submission" date="2019-02" db="EMBL/GenBank/DDBJ databases">
        <title>FDA dAtabase for Regulatory Grade micrObial Sequences (FDA-ARGOS): Supporting development and validation of Infectious Disease Dx tests.</title>
        <authorList>
            <person name="Duncan R."/>
            <person name="Fisher C."/>
            <person name="Tallon L."/>
            <person name="Sadzewicz L."/>
            <person name="Sengamalay N."/>
            <person name="Ott S."/>
            <person name="Godinez A."/>
            <person name="Nagaraj S."/>
            <person name="Vavikolanu K."/>
            <person name="Vyas G."/>
            <person name="Nadendla S."/>
            <person name="Aluvathingal J."/>
            <person name="Sichtig H."/>
        </authorList>
    </citation>
    <scope>NUCLEOTIDE SEQUENCE [LARGE SCALE GENOMIC DNA]</scope>
    <source>
        <strain evidence="3">FDAARGOS_360</strain>
    </source>
</reference>
<proteinExistence type="predicted"/>
<accession>A0A504Y331</accession>
<dbReference type="EMBL" id="RHLD01000027">
    <property type="protein sequence ID" value="TPP55323.1"/>
    <property type="molecule type" value="Genomic_DNA"/>
</dbReference>
<sequence length="114" mass="11364">MSGGGLRNGQGRVSGAADGATVHLREEGVSATGIHLVATSADRIPAVHLRAIGAPPAEARWAEVAAALEARDLAGLRGGAESGGTVRSDGSNIEGARCGHRGDIASGEGFRRLG</sequence>
<evidence type="ECO:0000256" key="1">
    <source>
        <dbReference type="SAM" id="MobiDB-lite"/>
    </source>
</evidence>
<name>A0A504Y331_LEIDO</name>
<organism evidence="2 3">
    <name type="scientific">Leishmania donovani</name>
    <dbReference type="NCBI Taxonomy" id="5661"/>
    <lineage>
        <taxon>Eukaryota</taxon>
        <taxon>Discoba</taxon>
        <taxon>Euglenozoa</taxon>
        <taxon>Kinetoplastea</taxon>
        <taxon>Metakinetoplastina</taxon>
        <taxon>Trypanosomatida</taxon>
        <taxon>Trypanosomatidae</taxon>
        <taxon>Leishmaniinae</taxon>
        <taxon>Leishmania</taxon>
    </lineage>
</organism>
<evidence type="ECO:0000313" key="2">
    <source>
        <dbReference type="EMBL" id="TPP55323.1"/>
    </source>
</evidence>
<protein>
    <submittedName>
        <fullName evidence="2">Uncharacterized protein</fullName>
    </submittedName>
</protein>